<reference evidence="3" key="1">
    <citation type="submission" date="2010-08" db="EMBL/GenBank/DDBJ databases">
        <authorList>
            <consortium name="Caenorhabditis japonica Sequencing Consortium"/>
            <person name="Wilson R.K."/>
        </authorList>
    </citation>
    <scope>NUCLEOTIDE SEQUENCE [LARGE SCALE GENOMIC DNA]</scope>
    <source>
        <strain evidence="3">DF5081</strain>
    </source>
</reference>
<dbReference type="Proteomes" id="UP000005237">
    <property type="component" value="Unassembled WGS sequence"/>
</dbReference>
<evidence type="ECO:0000256" key="1">
    <source>
        <dbReference type="SAM" id="MobiDB-lite"/>
    </source>
</evidence>
<sequence length="99" mass="11601">MHSDFQKERDEHNELRKKYNEKQKEQIVEVPSIDLSLTLKNKKTLTNRECLDFLNDLDIDDTLSDKFKRVGVSEEFPNVSRAYVKKGKGSENTIIQKSK</sequence>
<organism evidence="2 3">
    <name type="scientific">Caenorhabditis japonica</name>
    <dbReference type="NCBI Taxonomy" id="281687"/>
    <lineage>
        <taxon>Eukaryota</taxon>
        <taxon>Metazoa</taxon>
        <taxon>Ecdysozoa</taxon>
        <taxon>Nematoda</taxon>
        <taxon>Chromadorea</taxon>
        <taxon>Rhabditida</taxon>
        <taxon>Rhabditina</taxon>
        <taxon>Rhabditomorpha</taxon>
        <taxon>Rhabditoidea</taxon>
        <taxon>Rhabditidae</taxon>
        <taxon>Peloderinae</taxon>
        <taxon>Caenorhabditis</taxon>
    </lineage>
</organism>
<accession>A0A8R1I590</accession>
<reference evidence="2" key="2">
    <citation type="submission" date="2022-06" db="UniProtKB">
        <authorList>
            <consortium name="EnsemblMetazoa"/>
        </authorList>
    </citation>
    <scope>IDENTIFICATION</scope>
    <source>
        <strain evidence="2">DF5081</strain>
    </source>
</reference>
<evidence type="ECO:0000313" key="3">
    <source>
        <dbReference type="Proteomes" id="UP000005237"/>
    </source>
</evidence>
<evidence type="ECO:0000313" key="2">
    <source>
        <dbReference type="EnsemblMetazoa" id="CJA20879.1"/>
    </source>
</evidence>
<proteinExistence type="predicted"/>
<protein>
    <submittedName>
        <fullName evidence="2">Uncharacterized protein</fullName>
    </submittedName>
</protein>
<name>A0A8R1I590_CAEJA</name>
<dbReference type="EnsemblMetazoa" id="CJA20879.1">
    <property type="protein sequence ID" value="CJA20879.1"/>
    <property type="gene ID" value="WBGene00176451"/>
</dbReference>
<dbReference type="AlphaFoldDB" id="A0A8R1I590"/>
<keyword evidence="3" id="KW-1185">Reference proteome</keyword>
<feature type="region of interest" description="Disordered" evidence="1">
    <location>
        <begin position="1"/>
        <end position="20"/>
    </location>
</feature>